<accession>A0ACC0CKH4</accession>
<name>A0ACC0CKH4_9PEZI</name>
<dbReference type="EMBL" id="MU394414">
    <property type="protein sequence ID" value="KAI6080957.1"/>
    <property type="molecule type" value="Genomic_DNA"/>
</dbReference>
<reference evidence="1 2" key="1">
    <citation type="journal article" date="2022" name="New Phytol.">
        <title>Ecological generalism drives hyperdiversity of secondary metabolite gene clusters in xylarialean endophytes.</title>
        <authorList>
            <person name="Franco M.E.E."/>
            <person name="Wisecaver J.H."/>
            <person name="Arnold A.E."/>
            <person name="Ju Y.M."/>
            <person name="Slot J.C."/>
            <person name="Ahrendt S."/>
            <person name="Moore L.P."/>
            <person name="Eastman K.E."/>
            <person name="Scott K."/>
            <person name="Konkel Z."/>
            <person name="Mondo S.J."/>
            <person name="Kuo A."/>
            <person name="Hayes R.D."/>
            <person name="Haridas S."/>
            <person name="Andreopoulos B."/>
            <person name="Riley R."/>
            <person name="LaButti K."/>
            <person name="Pangilinan J."/>
            <person name="Lipzen A."/>
            <person name="Amirebrahimi M."/>
            <person name="Yan J."/>
            <person name="Adam C."/>
            <person name="Keymanesh K."/>
            <person name="Ng V."/>
            <person name="Louie K."/>
            <person name="Northen T."/>
            <person name="Drula E."/>
            <person name="Henrissat B."/>
            <person name="Hsieh H.M."/>
            <person name="Youens-Clark K."/>
            <person name="Lutzoni F."/>
            <person name="Miadlikowska J."/>
            <person name="Eastwood D.C."/>
            <person name="Hamelin R.C."/>
            <person name="Grigoriev I.V."/>
            <person name="U'Ren J.M."/>
        </authorList>
    </citation>
    <scope>NUCLEOTIDE SEQUENCE [LARGE SCALE GENOMIC DNA]</scope>
    <source>
        <strain evidence="1 2">ER1909</strain>
    </source>
</reference>
<comment type="caution">
    <text evidence="1">The sequence shown here is derived from an EMBL/GenBank/DDBJ whole genome shotgun (WGS) entry which is preliminary data.</text>
</comment>
<sequence>MQSATLDEEADFGKLPFDIFVLERWDYSRAVEQDQQQWDELARAWLAMDAPGRHPYHELSRTRPATPTAAETARVLAPHQTVRERNLSLRTELGRYAPVWLRTCYSPELAEVYASWRSADLEQLLGHWSQILDDEAVYAPCVEDWSRVLLRVPAIVDTVRYVYETDVAADDDDWEPPGPGEEYKMPVFEAKRKEKTMMFLIDEEALRSGLVKILWLDIHGECVWENRLDPHKKLEFVGRMHDGGSLGDLYEDYEDEEMYEWGAVLDIN</sequence>
<proteinExistence type="predicted"/>
<protein>
    <submittedName>
        <fullName evidence="1">Uncharacterized protein</fullName>
    </submittedName>
</protein>
<dbReference type="Proteomes" id="UP001497680">
    <property type="component" value="Unassembled WGS sequence"/>
</dbReference>
<evidence type="ECO:0000313" key="2">
    <source>
        <dbReference type="Proteomes" id="UP001497680"/>
    </source>
</evidence>
<organism evidence="1 2">
    <name type="scientific">Hypoxylon rubiginosum</name>
    <dbReference type="NCBI Taxonomy" id="110542"/>
    <lineage>
        <taxon>Eukaryota</taxon>
        <taxon>Fungi</taxon>
        <taxon>Dikarya</taxon>
        <taxon>Ascomycota</taxon>
        <taxon>Pezizomycotina</taxon>
        <taxon>Sordariomycetes</taxon>
        <taxon>Xylariomycetidae</taxon>
        <taxon>Xylariales</taxon>
        <taxon>Hypoxylaceae</taxon>
        <taxon>Hypoxylon</taxon>
    </lineage>
</organism>
<keyword evidence="2" id="KW-1185">Reference proteome</keyword>
<gene>
    <name evidence="1" type="ORF">F4821DRAFT_265392</name>
</gene>
<evidence type="ECO:0000313" key="1">
    <source>
        <dbReference type="EMBL" id="KAI6080957.1"/>
    </source>
</evidence>